<evidence type="ECO:0000256" key="4">
    <source>
        <dbReference type="ARBA" id="ARBA00022679"/>
    </source>
</evidence>
<gene>
    <name evidence="11" type="ORF">U27_01275</name>
</gene>
<dbReference type="Gene3D" id="1.10.287.130">
    <property type="match status" value="1"/>
</dbReference>
<dbReference type="SMART" id="SM00387">
    <property type="entry name" value="HATPase_c"/>
    <property type="match status" value="1"/>
</dbReference>
<dbReference type="InterPro" id="IPR036890">
    <property type="entry name" value="HATPase_C_sf"/>
</dbReference>
<dbReference type="Pfam" id="PF13185">
    <property type="entry name" value="GAF_2"/>
    <property type="match status" value="1"/>
</dbReference>
<dbReference type="EMBL" id="DF820478">
    <property type="protein sequence ID" value="GAK61375.1"/>
    <property type="molecule type" value="Genomic_DNA"/>
</dbReference>
<dbReference type="PROSITE" id="PS50109">
    <property type="entry name" value="HIS_KIN"/>
    <property type="match status" value="1"/>
</dbReference>
<evidence type="ECO:0000313" key="11">
    <source>
        <dbReference type="EMBL" id="GAK61375.1"/>
    </source>
</evidence>
<dbReference type="GO" id="GO:0009927">
    <property type="term" value="F:histidine phosphotransfer kinase activity"/>
    <property type="evidence" value="ECO:0007669"/>
    <property type="project" value="TreeGrafter"/>
</dbReference>
<proteinExistence type="predicted"/>
<keyword evidence="5" id="KW-0418">Kinase</keyword>
<dbReference type="InterPro" id="IPR003661">
    <property type="entry name" value="HisK_dim/P_dom"/>
</dbReference>
<dbReference type="InterPro" id="IPR029016">
    <property type="entry name" value="GAF-like_dom_sf"/>
</dbReference>
<dbReference type="InterPro" id="IPR003018">
    <property type="entry name" value="GAF"/>
</dbReference>
<dbReference type="Gene3D" id="3.30.450.40">
    <property type="match status" value="1"/>
</dbReference>
<dbReference type="InterPro" id="IPR013655">
    <property type="entry name" value="PAS_fold_3"/>
</dbReference>
<dbReference type="InterPro" id="IPR000014">
    <property type="entry name" value="PAS"/>
</dbReference>
<dbReference type="GO" id="GO:0005886">
    <property type="term" value="C:plasma membrane"/>
    <property type="evidence" value="ECO:0007669"/>
    <property type="project" value="TreeGrafter"/>
</dbReference>
<dbReference type="AlphaFoldDB" id="A0A081C9X0"/>
<keyword evidence="4" id="KW-0808">Transferase</keyword>
<evidence type="ECO:0000259" key="8">
    <source>
        <dbReference type="PROSITE" id="PS50110"/>
    </source>
</evidence>
<evidence type="ECO:0000256" key="5">
    <source>
        <dbReference type="ARBA" id="ARBA00022777"/>
    </source>
</evidence>
<name>A0A081C9X0_VECG1</name>
<sequence>MNTHQIEIFHRLIAIVSQNQTLANILKEQCLLYGFQHVQTMSDWPGIVQTLSHQLPDIIVSDQLPVFDDHQLQKILDAQKKCYAVLPVVLYSLPHEASQVKIPDGIRIVATLYGRDEQQRLLEVIHNELDKMSLEPRRLLKNSHLKILIASSDKELSAKIEHHLTQEHHCIRVLAEAAAIMACIQENTPQLVFLDDTIAQIESLSLVYWIKDVSPNSLVILMGKGVNADLLAELRKSGVYNYLQKPFDVSILPFLCRRVQQKFFASQITDERKVSRDTGGARSQEIQELQLLKESEENFRTLIDASGDIIFRITPQGVLNFASPAVEEQLGYTREDLEEQRINVGKFVHPQDLIRVMAGIRKVIGGTPIKGLECRLMHQDKIRFRWYSINCYPMYNSRQQFVGVGGIARDIGSIKEFEKRIRRQNEHLSALNTIGRIVSQSLNLDDILHQVIDSVLEIMHLEAGGVYVLETETNQFFLKSCRTAESKNESIEHNILDLLDILEELGKHHIFDITAPLILENIAEHPQYGQTALVELEFRTLWSIPLKAKEIVLGVMVLLSKSPRQISEDDLQLLLSLGNQIGMTIENIALYEQELKARKRLEELNKLKDDFVAIVSHDLRSPLSAILGATEILLNDEYLDTPLTEEQLELVTDIQNMGAQQLQLVNDLLDVAKIESGKLELKPTLADMQAVIRQCYQTLRVLANNKNIELSMSMAAHLPRLRIDVPKISQVINNLVGNAIKFTNPGGKVTIRLEKAEENAIQVSVADTGEGIQPEHLSLLFNKYQQIKTYGTKGERGSGLGLAICKNLIELHNGIIWAESRVGVGSTFTFTLPVTETIIVIIDDSLFVVKSLENILTKHLTQVTVRYALNGDDGVKLVEEVNPVVIILDYMMPDVDGIAVFRELRKRLGNKVPPTIFLTASQDLEVRRQIFELGAADYLQKPVNVNDLLPRISRFL</sequence>
<dbReference type="Proteomes" id="UP000030661">
    <property type="component" value="Unassembled WGS sequence"/>
</dbReference>
<dbReference type="PANTHER" id="PTHR43047">
    <property type="entry name" value="TWO-COMPONENT HISTIDINE PROTEIN KINASE"/>
    <property type="match status" value="1"/>
</dbReference>
<dbReference type="PRINTS" id="PR00344">
    <property type="entry name" value="BCTRLSENSOR"/>
</dbReference>
<dbReference type="InterPro" id="IPR000700">
    <property type="entry name" value="PAS-assoc_C"/>
</dbReference>
<dbReference type="SUPFAM" id="SSF52172">
    <property type="entry name" value="CheY-like"/>
    <property type="match status" value="2"/>
</dbReference>
<dbReference type="GO" id="GO:0000155">
    <property type="term" value="F:phosphorelay sensor kinase activity"/>
    <property type="evidence" value="ECO:0007669"/>
    <property type="project" value="InterPro"/>
</dbReference>
<accession>A0A081C9X0</accession>
<dbReference type="InterPro" id="IPR004358">
    <property type="entry name" value="Sig_transdc_His_kin-like_C"/>
</dbReference>
<keyword evidence="12" id="KW-1185">Reference proteome</keyword>
<dbReference type="SMART" id="SM00448">
    <property type="entry name" value="REC"/>
    <property type="match status" value="2"/>
</dbReference>
<dbReference type="SUPFAM" id="SSF55874">
    <property type="entry name" value="ATPase domain of HSP90 chaperone/DNA topoisomerase II/histidine kinase"/>
    <property type="match status" value="1"/>
</dbReference>
<dbReference type="InterPro" id="IPR001789">
    <property type="entry name" value="Sig_transdc_resp-reg_receiver"/>
</dbReference>
<dbReference type="SMART" id="SM00065">
    <property type="entry name" value="GAF"/>
    <property type="match status" value="1"/>
</dbReference>
<comment type="catalytic activity">
    <reaction evidence="1">
        <text>ATP + protein L-histidine = ADP + protein N-phospho-L-histidine.</text>
        <dbReference type="EC" id="2.7.13.3"/>
    </reaction>
</comment>
<dbReference type="SMART" id="SM00091">
    <property type="entry name" value="PAS"/>
    <property type="match status" value="1"/>
</dbReference>
<feature type="domain" description="Histidine kinase" evidence="7">
    <location>
        <begin position="614"/>
        <end position="836"/>
    </location>
</feature>
<dbReference type="CDD" id="cd00082">
    <property type="entry name" value="HisKA"/>
    <property type="match status" value="1"/>
</dbReference>
<evidence type="ECO:0000259" key="7">
    <source>
        <dbReference type="PROSITE" id="PS50109"/>
    </source>
</evidence>
<feature type="domain" description="Response regulatory" evidence="8">
    <location>
        <begin position="838"/>
        <end position="956"/>
    </location>
</feature>
<dbReference type="Gene3D" id="3.30.565.10">
    <property type="entry name" value="Histidine kinase-like ATPase, C-terminal domain"/>
    <property type="match status" value="1"/>
</dbReference>
<dbReference type="Pfam" id="PF00072">
    <property type="entry name" value="Response_reg"/>
    <property type="match status" value="2"/>
</dbReference>
<dbReference type="Pfam" id="PF00512">
    <property type="entry name" value="HisKA"/>
    <property type="match status" value="1"/>
</dbReference>
<organism evidence="11">
    <name type="scientific">Vecturithrix granuli</name>
    <dbReference type="NCBI Taxonomy" id="1499967"/>
    <lineage>
        <taxon>Bacteria</taxon>
        <taxon>Candidatus Moduliflexota</taxon>
        <taxon>Candidatus Vecturitrichia</taxon>
        <taxon>Candidatus Vecturitrichales</taxon>
        <taxon>Candidatus Vecturitrichaceae</taxon>
        <taxon>Candidatus Vecturithrix</taxon>
    </lineage>
</organism>
<dbReference type="CDD" id="cd00156">
    <property type="entry name" value="REC"/>
    <property type="match status" value="1"/>
</dbReference>
<dbReference type="SUPFAM" id="SSF47384">
    <property type="entry name" value="Homodimeric domain of signal transducing histidine kinase"/>
    <property type="match status" value="1"/>
</dbReference>
<dbReference type="Pfam" id="PF02518">
    <property type="entry name" value="HATPase_c"/>
    <property type="match status" value="1"/>
</dbReference>
<dbReference type="SUPFAM" id="SSF55781">
    <property type="entry name" value="GAF domain-like"/>
    <property type="match status" value="1"/>
</dbReference>
<dbReference type="CDD" id="cd00130">
    <property type="entry name" value="PAS"/>
    <property type="match status" value="1"/>
</dbReference>
<evidence type="ECO:0000256" key="3">
    <source>
        <dbReference type="ARBA" id="ARBA00022553"/>
    </source>
</evidence>
<dbReference type="PROSITE" id="PS50113">
    <property type="entry name" value="PAC"/>
    <property type="match status" value="1"/>
</dbReference>
<evidence type="ECO:0000313" key="12">
    <source>
        <dbReference type="Proteomes" id="UP000030661"/>
    </source>
</evidence>
<feature type="modified residue" description="4-aspartylphosphate" evidence="6">
    <location>
        <position position="889"/>
    </location>
</feature>
<dbReference type="PANTHER" id="PTHR43047:SF72">
    <property type="entry name" value="OSMOSENSING HISTIDINE PROTEIN KINASE SLN1"/>
    <property type="match status" value="1"/>
</dbReference>
<evidence type="ECO:0000256" key="1">
    <source>
        <dbReference type="ARBA" id="ARBA00000085"/>
    </source>
</evidence>
<evidence type="ECO:0000256" key="2">
    <source>
        <dbReference type="ARBA" id="ARBA00012438"/>
    </source>
</evidence>
<reference evidence="11" key="1">
    <citation type="journal article" date="2015" name="PeerJ">
        <title>First genomic representation of candidate bacterial phylum KSB3 points to enhanced environmental sensing as a trigger of wastewater bulking.</title>
        <authorList>
            <person name="Sekiguchi Y."/>
            <person name="Ohashi A."/>
            <person name="Parks D.H."/>
            <person name="Yamauchi T."/>
            <person name="Tyson G.W."/>
            <person name="Hugenholtz P."/>
        </authorList>
    </citation>
    <scope>NUCLEOTIDE SEQUENCE [LARGE SCALE GENOMIC DNA]</scope>
</reference>
<dbReference type="NCBIfam" id="TIGR00229">
    <property type="entry name" value="sensory_box"/>
    <property type="match status" value="1"/>
</dbReference>
<dbReference type="FunFam" id="3.30.565.10:FF:000010">
    <property type="entry name" value="Sensor histidine kinase RcsC"/>
    <property type="match status" value="1"/>
</dbReference>
<dbReference type="SUPFAM" id="SSF55785">
    <property type="entry name" value="PYP-like sensor domain (PAS domain)"/>
    <property type="match status" value="1"/>
</dbReference>
<evidence type="ECO:0000256" key="6">
    <source>
        <dbReference type="PROSITE-ProRule" id="PRU00169"/>
    </source>
</evidence>
<feature type="modified residue" description="4-aspartylphosphate" evidence="6">
    <location>
        <position position="195"/>
    </location>
</feature>
<dbReference type="InterPro" id="IPR036097">
    <property type="entry name" value="HisK_dim/P_sf"/>
</dbReference>
<dbReference type="PROSITE" id="PS50110">
    <property type="entry name" value="RESPONSE_REGULATORY"/>
    <property type="match status" value="2"/>
</dbReference>
<feature type="domain" description="PAS" evidence="9">
    <location>
        <begin position="295"/>
        <end position="367"/>
    </location>
</feature>
<keyword evidence="3 6" id="KW-0597">Phosphoprotein</keyword>
<dbReference type="Pfam" id="PF08447">
    <property type="entry name" value="PAS_3"/>
    <property type="match status" value="1"/>
</dbReference>
<dbReference type="Gene3D" id="3.30.450.20">
    <property type="entry name" value="PAS domain"/>
    <property type="match status" value="1"/>
</dbReference>
<dbReference type="STRING" id="1499967.U27_01275"/>
<feature type="domain" description="Response regulatory" evidence="8">
    <location>
        <begin position="146"/>
        <end position="260"/>
    </location>
</feature>
<dbReference type="EC" id="2.7.13.3" evidence="2"/>
<dbReference type="SMART" id="SM00388">
    <property type="entry name" value="HisKA"/>
    <property type="match status" value="1"/>
</dbReference>
<evidence type="ECO:0000259" key="9">
    <source>
        <dbReference type="PROSITE" id="PS50112"/>
    </source>
</evidence>
<dbReference type="PROSITE" id="PS50112">
    <property type="entry name" value="PAS"/>
    <property type="match status" value="1"/>
</dbReference>
<dbReference type="InterPro" id="IPR005467">
    <property type="entry name" value="His_kinase_dom"/>
</dbReference>
<dbReference type="InterPro" id="IPR003594">
    <property type="entry name" value="HATPase_dom"/>
</dbReference>
<dbReference type="HOGENOM" id="CLU_308977_0_0_0"/>
<dbReference type="Gene3D" id="3.40.50.2300">
    <property type="match status" value="2"/>
</dbReference>
<evidence type="ECO:0000259" key="10">
    <source>
        <dbReference type="PROSITE" id="PS50113"/>
    </source>
</evidence>
<feature type="domain" description="PAC" evidence="10">
    <location>
        <begin position="370"/>
        <end position="423"/>
    </location>
</feature>
<dbReference type="InterPro" id="IPR035965">
    <property type="entry name" value="PAS-like_dom_sf"/>
</dbReference>
<protein>
    <recommendedName>
        <fullName evidence="2">histidine kinase</fullName>
        <ecNumber evidence="2">2.7.13.3</ecNumber>
    </recommendedName>
</protein>
<dbReference type="eggNOG" id="COG2205">
    <property type="taxonomic scope" value="Bacteria"/>
</dbReference>
<dbReference type="CDD" id="cd16922">
    <property type="entry name" value="HATPase_EvgS-ArcB-TorS-like"/>
    <property type="match status" value="1"/>
</dbReference>
<dbReference type="InterPro" id="IPR011006">
    <property type="entry name" value="CheY-like_superfamily"/>
</dbReference>